<accession>Q3L966</accession>
<dbReference type="InterPro" id="IPR010982">
    <property type="entry name" value="Lambda_DNA-bd_dom_sf"/>
</dbReference>
<dbReference type="PROSITE" id="PS50943">
    <property type="entry name" value="HTH_CROC1"/>
    <property type="match status" value="1"/>
</dbReference>
<geneLocation type="plasmid" evidence="2 3">
    <name>pREC1</name>
</geneLocation>
<evidence type="ECO:0000313" key="2">
    <source>
        <dbReference type="EMBL" id="BAE46247.1"/>
    </source>
</evidence>
<dbReference type="SMART" id="SM00530">
    <property type="entry name" value="HTH_XRE"/>
    <property type="match status" value="1"/>
</dbReference>
<keyword evidence="2" id="KW-0614">Plasmid</keyword>
<reference evidence="2 3" key="2">
    <citation type="journal article" date="2006" name="Environ. Microbiol.">
        <title>Sequence analysis of three plasmids harboured in Rhodococcus erythropolis strain PR4.</title>
        <authorList>
            <person name="Sekine M."/>
            <person name="Tanikawa S."/>
            <person name="Omata S."/>
            <person name="Saito M."/>
            <person name="Fujisawa T."/>
            <person name="Tsukatani N."/>
            <person name="Tajima T."/>
            <person name="Sekigawa T."/>
            <person name="Kosugi H."/>
            <person name="Matsuo Y."/>
            <person name="Nishiko R."/>
            <person name="Imamura K."/>
            <person name="Ito M."/>
            <person name="Narita H."/>
            <person name="Tago S."/>
            <person name="Fujita N."/>
            <person name="Harayama S."/>
        </authorList>
    </citation>
    <scope>NUCLEOTIDE SEQUENCE [LARGE SCALE GENOMIC DNA]</scope>
    <source>
        <strain evidence="3">PR4 / NBRC 100887</strain>
        <plasmid evidence="2 3">pREC1</plasmid>
    </source>
</reference>
<dbReference type="KEGG" id="rer:RER_pREC1-00060"/>
<reference evidence="3" key="1">
    <citation type="submission" date="2005-03" db="EMBL/GenBank/DDBJ databases">
        <title>Comparison of the complete genome sequences of Rhodococcus erythropolis PR4 and Rhodococcus opacus B4.</title>
        <authorList>
            <person name="Takarada H."/>
            <person name="Sekine M."/>
            <person name="Hosoyama A."/>
            <person name="Yamada R."/>
            <person name="Fujisawa T."/>
            <person name="Omata S."/>
            <person name="Shimizu A."/>
            <person name="Tsukatani N."/>
            <person name="Tanikawa S."/>
            <person name="Fujita N."/>
            <person name="Harayama S."/>
        </authorList>
    </citation>
    <scope>NUCLEOTIDE SEQUENCE [LARGE SCALE GENOMIC DNA]</scope>
    <source>
        <strain evidence="3">PR4 / NBRC 100887</strain>
        <plasmid evidence="3">pREC1</plasmid>
    </source>
</reference>
<dbReference type="HOGENOM" id="CLU_2452609_0_0_11"/>
<keyword evidence="2" id="KW-0238">DNA-binding</keyword>
<dbReference type="Proteomes" id="UP000002204">
    <property type="component" value="Plasmid pREC1"/>
</dbReference>
<proteinExistence type="predicted"/>
<dbReference type="Pfam" id="PF01381">
    <property type="entry name" value="HTH_3"/>
    <property type="match status" value="1"/>
</dbReference>
<feature type="domain" description="HTH cro/C1-type" evidence="1">
    <location>
        <begin position="18"/>
        <end position="72"/>
    </location>
</feature>
<protein>
    <submittedName>
        <fullName evidence="2">Putative Xre family DNA-binding protein</fullName>
    </submittedName>
</protein>
<dbReference type="AlphaFoldDB" id="Q3L966"/>
<evidence type="ECO:0000313" key="3">
    <source>
        <dbReference type="Proteomes" id="UP000002204"/>
    </source>
</evidence>
<dbReference type="InterPro" id="IPR001387">
    <property type="entry name" value="Cro/C1-type_HTH"/>
</dbReference>
<dbReference type="SUPFAM" id="SSF47413">
    <property type="entry name" value="lambda repressor-like DNA-binding domains"/>
    <property type="match status" value="1"/>
</dbReference>
<gene>
    <name evidence="2" type="ordered locus">RER_pREC1-00060</name>
</gene>
<dbReference type="EMBL" id="AP008932">
    <property type="protein sequence ID" value="BAE46247.1"/>
    <property type="molecule type" value="Genomic_DNA"/>
</dbReference>
<evidence type="ECO:0000259" key="1">
    <source>
        <dbReference type="PROSITE" id="PS50943"/>
    </source>
</evidence>
<sequence length="89" mass="9931">METAPTARDLAVELGKRIRIERVERGMAQLELVKRTGLADSTIRRIEKGTRDASASQLHTIAGVFGMPLSQLIARAEDSIERQRESQDQ</sequence>
<dbReference type="RefSeq" id="WP_011331151.1">
    <property type="nucleotide sequence ID" value="NC_007486.1"/>
</dbReference>
<dbReference type="Gene3D" id="1.10.260.40">
    <property type="entry name" value="lambda repressor-like DNA-binding domains"/>
    <property type="match status" value="1"/>
</dbReference>
<name>Q3L966_RHOE4</name>
<dbReference type="CDD" id="cd00093">
    <property type="entry name" value="HTH_XRE"/>
    <property type="match status" value="1"/>
</dbReference>
<organism evidence="2 3">
    <name type="scientific">Rhodococcus erythropolis (strain PR4 / NBRC 100887)</name>
    <dbReference type="NCBI Taxonomy" id="234621"/>
    <lineage>
        <taxon>Bacteria</taxon>
        <taxon>Bacillati</taxon>
        <taxon>Actinomycetota</taxon>
        <taxon>Actinomycetes</taxon>
        <taxon>Mycobacteriales</taxon>
        <taxon>Nocardiaceae</taxon>
        <taxon>Rhodococcus</taxon>
        <taxon>Rhodococcus erythropolis group</taxon>
    </lineage>
</organism>
<dbReference type="GO" id="GO:0003677">
    <property type="term" value="F:DNA binding"/>
    <property type="evidence" value="ECO:0007669"/>
    <property type="project" value="UniProtKB-KW"/>
</dbReference>